<reference evidence="1" key="1">
    <citation type="submission" date="2020-04" db="EMBL/GenBank/DDBJ databases">
        <authorList>
            <person name="Chiriac C."/>
            <person name="Salcher M."/>
            <person name="Ghai R."/>
            <person name="Kavagutti S V."/>
        </authorList>
    </citation>
    <scope>NUCLEOTIDE SEQUENCE</scope>
</reference>
<dbReference type="EMBL" id="LR796493">
    <property type="protein sequence ID" value="CAB4147450.1"/>
    <property type="molecule type" value="Genomic_DNA"/>
</dbReference>
<organism evidence="1">
    <name type="scientific">uncultured Caudovirales phage</name>
    <dbReference type="NCBI Taxonomy" id="2100421"/>
    <lineage>
        <taxon>Viruses</taxon>
        <taxon>Duplodnaviria</taxon>
        <taxon>Heunggongvirae</taxon>
        <taxon>Uroviricota</taxon>
        <taxon>Caudoviricetes</taxon>
        <taxon>Peduoviridae</taxon>
        <taxon>Maltschvirus</taxon>
        <taxon>Maltschvirus maltsch</taxon>
    </lineage>
</organism>
<proteinExistence type="predicted"/>
<evidence type="ECO:0000313" key="1">
    <source>
        <dbReference type="EMBL" id="CAB4147450.1"/>
    </source>
</evidence>
<sequence length="76" mass="8949">MSKNWIHKDLERLEMISNPGEHPEAYFSPYRCDCCNGLAGDRYEARAIYWNKRSRIGSSIIRGTFSVCPECIYKWQ</sequence>
<accession>A0A6J5MQW6</accession>
<name>A0A6J5MQW6_9CAUD</name>
<gene>
    <name evidence="1" type="ORF">UFOVP510_30</name>
</gene>
<protein>
    <submittedName>
        <fullName evidence="1">Uncharacterized protein</fullName>
    </submittedName>
</protein>